<proteinExistence type="predicted"/>
<feature type="signal peptide" evidence="2">
    <location>
        <begin position="1"/>
        <end position="18"/>
    </location>
</feature>
<dbReference type="PANTHER" id="PTHR34883:SF17">
    <property type="entry name" value="CUPREDOXIN"/>
    <property type="match status" value="1"/>
</dbReference>
<accession>A0A6A5ZZ40</accession>
<dbReference type="InterPro" id="IPR052953">
    <property type="entry name" value="Ser-rich/MCO-related"/>
</dbReference>
<dbReference type="Pfam" id="PF01636">
    <property type="entry name" value="APH"/>
    <property type="match status" value="1"/>
</dbReference>
<sequence>MFFPRVFLLSAVLGFAVAQSSSTISTPSASELLASSTASGSSTSSSTTASASGASQSGQVATHVVEVGGVNGSLIFSPSNVKAQAGDLVQFQFYARVQHHHIPHSYPLANDDEIQNHSVVQSTFDQPCIPMENSVPTKKDAFYSGFMPTNVTVGATSNILTYTIRVQDEKPVWFYCSQGKHCQEGMVGAINAPTSGNKTVEAFAALAANAVKNISPGQGSGSGNETQTGTGSSSTSAGSGTAAETSGSAAATSTGVEIPQSNDASGLESKMLATSRSSFWERMGLEEKDMDVCMRVVREKYGKRRVEEFTEQGYCSVTLVVYPQDEASDGNDLRHDVSAAHGKDGCRIVQFRSGQQALDPSITQAARLTYPTFAPDIRMLNLPLPGQLRIYEMDLLYGTPLSHLQSSEWTLAITTYAKQERLVTSFADMIAQGWQATKKPVSYFRQTRADSPMDEEIDVLSQCTGKVGASIVPRLEGLSEELPDAWLRQRAKSVLEHVRNMSNYPVVLNHGDLIPSNILVDEQTWRISGLCDWAEAEYLPFGTCLYGLEHLLGHLSPTCPSSTRPPNDSSEIVNATTTFVYLDNAPRLRTIFWTQLLGLIEGLVDRQDEVMVVRDMGVLLWYGYAWDDGAINRVVNEVDDKKEIACLRTFLREA</sequence>
<dbReference type="InterPro" id="IPR002575">
    <property type="entry name" value="Aminoglycoside_PTrfase"/>
</dbReference>
<organism evidence="4 5">
    <name type="scientific">Dothidotthia symphoricarpi CBS 119687</name>
    <dbReference type="NCBI Taxonomy" id="1392245"/>
    <lineage>
        <taxon>Eukaryota</taxon>
        <taxon>Fungi</taxon>
        <taxon>Dikarya</taxon>
        <taxon>Ascomycota</taxon>
        <taxon>Pezizomycotina</taxon>
        <taxon>Dothideomycetes</taxon>
        <taxon>Pleosporomycetidae</taxon>
        <taxon>Pleosporales</taxon>
        <taxon>Dothidotthiaceae</taxon>
        <taxon>Dothidotthia</taxon>
    </lineage>
</organism>
<dbReference type="Gene3D" id="2.60.40.420">
    <property type="entry name" value="Cupredoxins - blue copper proteins"/>
    <property type="match status" value="1"/>
</dbReference>
<dbReference type="Gene3D" id="3.90.1200.10">
    <property type="match status" value="1"/>
</dbReference>
<dbReference type="GeneID" id="54407385"/>
<dbReference type="EMBL" id="ML977518">
    <property type="protein sequence ID" value="KAF2124840.1"/>
    <property type="molecule type" value="Genomic_DNA"/>
</dbReference>
<feature type="chain" id="PRO_5025438388" description="Aminoglycoside phosphotransferase domain-containing protein" evidence="2">
    <location>
        <begin position="19"/>
        <end position="654"/>
    </location>
</feature>
<evidence type="ECO:0000256" key="2">
    <source>
        <dbReference type="SAM" id="SignalP"/>
    </source>
</evidence>
<feature type="region of interest" description="Disordered" evidence="1">
    <location>
        <begin position="215"/>
        <end position="270"/>
    </location>
</feature>
<dbReference type="PANTHER" id="PTHR34883">
    <property type="entry name" value="SERINE-RICH PROTEIN, PUTATIVE-RELATED-RELATED"/>
    <property type="match status" value="1"/>
</dbReference>
<evidence type="ECO:0000256" key="1">
    <source>
        <dbReference type="SAM" id="MobiDB-lite"/>
    </source>
</evidence>
<protein>
    <recommendedName>
        <fullName evidence="3">Aminoglycoside phosphotransferase domain-containing protein</fullName>
    </recommendedName>
</protein>
<keyword evidence="2" id="KW-0732">Signal</keyword>
<dbReference type="InterPro" id="IPR011009">
    <property type="entry name" value="Kinase-like_dom_sf"/>
</dbReference>
<dbReference type="Proteomes" id="UP000799771">
    <property type="component" value="Unassembled WGS sequence"/>
</dbReference>
<feature type="compositionally biased region" description="Low complexity" evidence="1">
    <location>
        <begin position="223"/>
        <end position="255"/>
    </location>
</feature>
<dbReference type="SUPFAM" id="SSF49503">
    <property type="entry name" value="Cupredoxins"/>
    <property type="match status" value="1"/>
</dbReference>
<evidence type="ECO:0000313" key="4">
    <source>
        <dbReference type="EMBL" id="KAF2124840.1"/>
    </source>
</evidence>
<evidence type="ECO:0000259" key="3">
    <source>
        <dbReference type="Pfam" id="PF01636"/>
    </source>
</evidence>
<name>A0A6A5ZZ40_9PLEO</name>
<dbReference type="SUPFAM" id="SSF56112">
    <property type="entry name" value="Protein kinase-like (PK-like)"/>
    <property type="match status" value="1"/>
</dbReference>
<reference evidence="4" key="1">
    <citation type="journal article" date="2020" name="Stud. Mycol.">
        <title>101 Dothideomycetes genomes: a test case for predicting lifestyles and emergence of pathogens.</title>
        <authorList>
            <person name="Haridas S."/>
            <person name="Albert R."/>
            <person name="Binder M."/>
            <person name="Bloem J."/>
            <person name="Labutti K."/>
            <person name="Salamov A."/>
            <person name="Andreopoulos B."/>
            <person name="Baker S."/>
            <person name="Barry K."/>
            <person name="Bills G."/>
            <person name="Bluhm B."/>
            <person name="Cannon C."/>
            <person name="Castanera R."/>
            <person name="Culley D."/>
            <person name="Daum C."/>
            <person name="Ezra D."/>
            <person name="Gonzalez J."/>
            <person name="Henrissat B."/>
            <person name="Kuo A."/>
            <person name="Liang C."/>
            <person name="Lipzen A."/>
            <person name="Lutzoni F."/>
            <person name="Magnuson J."/>
            <person name="Mondo S."/>
            <person name="Nolan M."/>
            <person name="Ohm R."/>
            <person name="Pangilinan J."/>
            <person name="Park H.-J."/>
            <person name="Ramirez L."/>
            <person name="Alfaro M."/>
            <person name="Sun H."/>
            <person name="Tritt A."/>
            <person name="Yoshinaga Y."/>
            <person name="Zwiers L.-H."/>
            <person name="Turgeon B."/>
            <person name="Goodwin S."/>
            <person name="Spatafora J."/>
            <person name="Crous P."/>
            <person name="Grigoriev I."/>
        </authorList>
    </citation>
    <scope>NUCLEOTIDE SEQUENCE</scope>
    <source>
        <strain evidence="4">CBS 119687</strain>
    </source>
</reference>
<evidence type="ECO:0000313" key="5">
    <source>
        <dbReference type="Proteomes" id="UP000799771"/>
    </source>
</evidence>
<dbReference type="RefSeq" id="XP_033519233.1">
    <property type="nucleotide sequence ID" value="XM_033666953.1"/>
</dbReference>
<dbReference type="InterPro" id="IPR008972">
    <property type="entry name" value="Cupredoxin"/>
</dbReference>
<gene>
    <name evidence="4" type="ORF">P153DRAFT_361005</name>
</gene>
<feature type="region of interest" description="Disordered" evidence="1">
    <location>
        <begin position="36"/>
        <end position="55"/>
    </location>
</feature>
<dbReference type="OrthoDB" id="5598852at2759"/>
<feature type="domain" description="Aminoglycoside phosphotransferase" evidence="3">
    <location>
        <begin position="477"/>
        <end position="538"/>
    </location>
</feature>
<dbReference type="AlphaFoldDB" id="A0A6A5ZZ40"/>
<dbReference type="CDD" id="cd00920">
    <property type="entry name" value="Cupredoxin"/>
    <property type="match status" value="1"/>
</dbReference>
<keyword evidence="5" id="KW-1185">Reference proteome</keyword>